<organism evidence="1 2">
    <name type="scientific">Pararhodobacter oceanensis</name>
    <dbReference type="NCBI Taxonomy" id="2172121"/>
    <lineage>
        <taxon>Bacteria</taxon>
        <taxon>Pseudomonadati</taxon>
        <taxon>Pseudomonadota</taxon>
        <taxon>Alphaproteobacteria</taxon>
        <taxon>Rhodobacterales</taxon>
        <taxon>Paracoccaceae</taxon>
        <taxon>Pararhodobacter</taxon>
    </lineage>
</organism>
<reference evidence="1 2" key="1">
    <citation type="submission" date="2018-04" db="EMBL/GenBank/DDBJ databases">
        <title>Pararhodobacter oceanense sp. nov., isolated from marine intertidal sediment.</title>
        <authorList>
            <person name="Wang X.-L."/>
            <person name="Du Z.-J."/>
        </authorList>
    </citation>
    <scope>NUCLEOTIDE SEQUENCE [LARGE SCALE GENOMIC DNA]</scope>
    <source>
        <strain evidence="1 2">AM505</strain>
    </source>
</reference>
<comment type="caution">
    <text evidence="1">The sequence shown here is derived from an EMBL/GenBank/DDBJ whole genome shotgun (WGS) entry which is preliminary data.</text>
</comment>
<gene>
    <name evidence="1" type="ORF">DDE20_14740</name>
</gene>
<protein>
    <submittedName>
        <fullName evidence="1">Uncharacterized protein</fullName>
    </submittedName>
</protein>
<accession>A0A2T8HRJ7</accession>
<keyword evidence="2" id="KW-1185">Reference proteome</keyword>
<evidence type="ECO:0000313" key="2">
    <source>
        <dbReference type="Proteomes" id="UP000245911"/>
    </source>
</evidence>
<dbReference type="AlphaFoldDB" id="A0A2T8HRJ7"/>
<dbReference type="EMBL" id="QDKM01000007">
    <property type="protein sequence ID" value="PVH28013.1"/>
    <property type="molecule type" value="Genomic_DNA"/>
</dbReference>
<name>A0A2T8HRJ7_9RHOB</name>
<evidence type="ECO:0000313" key="1">
    <source>
        <dbReference type="EMBL" id="PVH28013.1"/>
    </source>
</evidence>
<proteinExistence type="predicted"/>
<dbReference type="Proteomes" id="UP000245911">
    <property type="component" value="Unassembled WGS sequence"/>
</dbReference>
<sequence>MHGVASNDRLNARMGPGTDYAVIERFAHNARGLQMVTCVPFYTMAHFSAMTDAEVASLPPRWCLMRSADLSVAGWVSARYLVEDSAPSTPSQEAEIDPVSYAIDLVYALYEAADLAQVGGPNPLDPSQAAHYFHSGVVENIRRNPPQVDPLIGAQDFSGHIGAPFPDPQQPMLRGMITINVIITNFGRAHTAVFRLRADPGQPGAPIRIFRIEHDGWAFE</sequence>